<keyword evidence="2" id="KW-1185">Reference proteome</keyword>
<dbReference type="EMBL" id="MU003532">
    <property type="protein sequence ID" value="KAF2465123.1"/>
    <property type="molecule type" value="Genomic_DNA"/>
</dbReference>
<gene>
    <name evidence="1" type="ORF">BDR25DRAFT_380217</name>
</gene>
<protein>
    <submittedName>
        <fullName evidence="1">Terpenoid synthase</fullName>
    </submittedName>
</protein>
<evidence type="ECO:0000313" key="2">
    <source>
        <dbReference type="Proteomes" id="UP000799755"/>
    </source>
</evidence>
<comment type="caution">
    <text evidence="1">The sequence shown here is derived from an EMBL/GenBank/DDBJ whole genome shotgun (WGS) entry which is preliminary data.</text>
</comment>
<evidence type="ECO:0000313" key="1">
    <source>
        <dbReference type="EMBL" id="KAF2465123.1"/>
    </source>
</evidence>
<proteinExistence type="predicted"/>
<reference evidence="1" key="1">
    <citation type="journal article" date="2020" name="Stud. Mycol.">
        <title>101 Dothideomycetes genomes: a test case for predicting lifestyles and emergence of pathogens.</title>
        <authorList>
            <person name="Haridas S."/>
            <person name="Albert R."/>
            <person name="Binder M."/>
            <person name="Bloem J."/>
            <person name="Labutti K."/>
            <person name="Salamov A."/>
            <person name="Andreopoulos B."/>
            <person name="Baker S."/>
            <person name="Barry K."/>
            <person name="Bills G."/>
            <person name="Bluhm B."/>
            <person name="Cannon C."/>
            <person name="Castanera R."/>
            <person name="Culley D."/>
            <person name="Daum C."/>
            <person name="Ezra D."/>
            <person name="Gonzalez J."/>
            <person name="Henrissat B."/>
            <person name="Kuo A."/>
            <person name="Liang C."/>
            <person name="Lipzen A."/>
            <person name="Lutzoni F."/>
            <person name="Magnuson J."/>
            <person name="Mondo S."/>
            <person name="Nolan M."/>
            <person name="Ohm R."/>
            <person name="Pangilinan J."/>
            <person name="Park H.-J."/>
            <person name="Ramirez L."/>
            <person name="Alfaro M."/>
            <person name="Sun H."/>
            <person name="Tritt A."/>
            <person name="Yoshinaga Y."/>
            <person name="Zwiers L.-H."/>
            <person name="Turgeon B."/>
            <person name="Goodwin S."/>
            <person name="Spatafora J."/>
            <person name="Crous P."/>
            <person name="Grigoriev I."/>
        </authorList>
    </citation>
    <scope>NUCLEOTIDE SEQUENCE</scope>
    <source>
        <strain evidence="1">ATCC 200398</strain>
    </source>
</reference>
<accession>A0ACB6QDT9</accession>
<name>A0ACB6QDT9_9PLEO</name>
<dbReference type="Proteomes" id="UP000799755">
    <property type="component" value="Unassembled WGS sequence"/>
</dbReference>
<organism evidence="1 2">
    <name type="scientific">Lindgomyces ingoldianus</name>
    <dbReference type="NCBI Taxonomy" id="673940"/>
    <lineage>
        <taxon>Eukaryota</taxon>
        <taxon>Fungi</taxon>
        <taxon>Dikarya</taxon>
        <taxon>Ascomycota</taxon>
        <taxon>Pezizomycotina</taxon>
        <taxon>Dothideomycetes</taxon>
        <taxon>Pleosporomycetidae</taxon>
        <taxon>Pleosporales</taxon>
        <taxon>Lindgomycetaceae</taxon>
        <taxon>Lindgomyces</taxon>
    </lineage>
</organism>
<sequence length="324" mass="36786">MEYRFSNPVSPSRYDSKGLIADIPVRKNIFSEAEYVGSIRAQEDWNVLVAPIGEFNGGLDPELSFVSVSIPECLPERLEIISYANEFAFIYDGKQALLPLASESMNETLELFLQGATTGYINPQGSGKNKIQAQIFNEMVAIDRPRALVTMKAWAEFLQLTSSRDRSVKFDTLDEYIPYRVWDVGQMLMFGLVTFGMGLTIPENDIERSTEATRSAFAVIALTNDLFSWERERDAAKRDNMPHVVNAVWVIMGQHSVSEEEAKQICHSKIVELVQDYKRIVEQYKKDESVCLDLRRYIEALQYNISGNLAWSLTCPRSVPRGKI</sequence>